<proteinExistence type="predicted"/>
<keyword evidence="2" id="KW-1185">Reference proteome</keyword>
<gene>
    <name evidence="1" type="ORF">I5803_21320</name>
</gene>
<comment type="caution">
    <text evidence="1">The sequence shown here is derived from an EMBL/GenBank/DDBJ whole genome shotgun (WGS) entry which is preliminary data.</text>
</comment>
<dbReference type="SUPFAM" id="SSF55331">
    <property type="entry name" value="Tautomerase/MIF"/>
    <property type="match status" value="1"/>
</dbReference>
<dbReference type="InterPro" id="IPR014347">
    <property type="entry name" value="Tautomerase/MIF_sf"/>
</dbReference>
<reference evidence="1" key="1">
    <citation type="submission" date="2020-11" db="EMBL/GenBank/DDBJ databases">
        <title>Bacterial whole genome sequence for Caenimonas sp. DR4.4.</title>
        <authorList>
            <person name="Le V."/>
            <person name="Ko S.-R."/>
            <person name="Ahn C.-Y."/>
            <person name="Oh H.-M."/>
        </authorList>
    </citation>
    <scope>NUCLEOTIDE SEQUENCE</scope>
    <source>
        <strain evidence="1">DR4.4</strain>
    </source>
</reference>
<organism evidence="1 2">
    <name type="scientific">Caenimonas aquaedulcis</name>
    <dbReference type="NCBI Taxonomy" id="2793270"/>
    <lineage>
        <taxon>Bacteria</taxon>
        <taxon>Pseudomonadati</taxon>
        <taxon>Pseudomonadota</taxon>
        <taxon>Betaproteobacteria</taxon>
        <taxon>Burkholderiales</taxon>
        <taxon>Comamonadaceae</taxon>
        <taxon>Caenimonas</taxon>
    </lineage>
</organism>
<dbReference type="Proteomes" id="UP000651050">
    <property type="component" value="Unassembled WGS sequence"/>
</dbReference>
<evidence type="ECO:0000313" key="1">
    <source>
        <dbReference type="EMBL" id="MBG9390586.1"/>
    </source>
</evidence>
<protein>
    <recommendedName>
        <fullName evidence="3">5-carboxymethyl-2-hydroxymuconate isomerase</fullName>
    </recommendedName>
</protein>
<dbReference type="RefSeq" id="WP_196988317.1">
    <property type="nucleotide sequence ID" value="NZ_JADWYS010000001.1"/>
</dbReference>
<evidence type="ECO:0000313" key="2">
    <source>
        <dbReference type="Proteomes" id="UP000651050"/>
    </source>
</evidence>
<sequence>MPHLVLECTGRLAAQMDWDATLAAIHRELAERGYAAEHTIKSRVHVTAFYRSGQDPQAEQLVCQLLMTRERPSSTRSEMAELIHVQLSEAVARTTPSAWVQCAVLHHTAASGAYLLRQWNAPGDDIARGR</sequence>
<dbReference type="EMBL" id="JADWYS010000001">
    <property type="protein sequence ID" value="MBG9390586.1"/>
    <property type="molecule type" value="Genomic_DNA"/>
</dbReference>
<name>A0A931MIW9_9BURK</name>
<evidence type="ECO:0008006" key="3">
    <source>
        <dbReference type="Google" id="ProtNLM"/>
    </source>
</evidence>
<accession>A0A931MIW9</accession>
<dbReference type="AlphaFoldDB" id="A0A931MIW9"/>
<dbReference type="Gene3D" id="3.30.429.10">
    <property type="entry name" value="Macrophage Migration Inhibitory Factor"/>
    <property type="match status" value="1"/>
</dbReference>